<dbReference type="InterPro" id="IPR049326">
    <property type="entry name" value="Rhodopsin_dom_fungi"/>
</dbReference>
<dbReference type="EMBL" id="JARVKF010000399">
    <property type="protein sequence ID" value="KAK9417290.1"/>
    <property type="molecule type" value="Genomic_DNA"/>
</dbReference>
<evidence type="ECO:0000313" key="8">
    <source>
        <dbReference type="EMBL" id="KAK9417290.1"/>
    </source>
</evidence>
<feature type="transmembrane region" description="Helical" evidence="6">
    <location>
        <begin position="58"/>
        <end position="81"/>
    </location>
</feature>
<reference evidence="8 9" key="1">
    <citation type="journal article" date="2024" name="J. Plant Pathol.">
        <title>Sequence and assembly of the genome of Seiridium unicorne, isolate CBS 538.82, causal agent of cypress canker disease.</title>
        <authorList>
            <person name="Scali E."/>
            <person name="Rocca G.D."/>
            <person name="Danti R."/>
            <person name="Garbelotto M."/>
            <person name="Barberini S."/>
            <person name="Baroncelli R."/>
            <person name="Emiliani G."/>
        </authorList>
    </citation>
    <scope>NUCLEOTIDE SEQUENCE [LARGE SCALE GENOMIC DNA]</scope>
    <source>
        <strain evidence="8 9">BM-138-508</strain>
    </source>
</reference>
<accession>A0ABR2URJ8</accession>
<protein>
    <submittedName>
        <fullName evidence="8">Integral membrane protein</fullName>
    </submittedName>
</protein>
<comment type="similarity">
    <text evidence="5">Belongs to the SAT4 family.</text>
</comment>
<dbReference type="PANTHER" id="PTHR33048">
    <property type="entry name" value="PTH11-LIKE INTEGRAL MEMBRANE PROTEIN (AFU_ORTHOLOGUE AFUA_5G11245)"/>
    <property type="match status" value="1"/>
</dbReference>
<name>A0ABR2URJ8_9PEZI</name>
<keyword evidence="9" id="KW-1185">Reference proteome</keyword>
<dbReference type="PANTHER" id="PTHR33048:SF47">
    <property type="entry name" value="INTEGRAL MEMBRANE PROTEIN-RELATED"/>
    <property type="match status" value="1"/>
</dbReference>
<evidence type="ECO:0000256" key="1">
    <source>
        <dbReference type="ARBA" id="ARBA00004141"/>
    </source>
</evidence>
<feature type="transmembrane region" description="Helical" evidence="6">
    <location>
        <begin position="25"/>
        <end position="46"/>
    </location>
</feature>
<evidence type="ECO:0000313" key="9">
    <source>
        <dbReference type="Proteomes" id="UP001408356"/>
    </source>
</evidence>
<comment type="subcellular location">
    <subcellularLocation>
        <location evidence="1">Membrane</location>
        <topology evidence="1">Multi-pass membrane protein</topology>
    </subcellularLocation>
</comment>
<dbReference type="Proteomes" id="UP001408356">
    <property type="component" value="Unassembled WGS sequence"/>
</dbReference>
<comment type="caution">
    <text evidence="8">The sequence shown here is derived from an EMBL/GenBank/DDBJ whole genome shotgun (WGS) entry which is preliminary data.</text>
</comment>
<evidence type="ECO:0000256" key="4">
    <source>
        <dbReference type="ARBA" id="ARBA00023136"/>
    </source>
</evidence>
<feature type="transmembrane region" description="Helical" evidence="6">
    <location>
        <begin position="146"/>
        <end position="169"/>
    </location>
</feature>
<dbReference type="InterPro" id="IPR052337">
    <property type="entry name" value="SAT4-like"/>
</dbReference>
<keyword evidence="2 6" id="KW-0812">Transmembrane</keyword>
<evidence type="ECO:0000256" key="2">
    <source>
        <dbReference type="ARBA" id="ARBA00022692"/>
    </source>
</evidence>
<evidence type="ECO:0000256" key="5">
    <source>
        <dbReference type="ARBA" id="ARBA00038359"/>
    </source>
</evidence>
<keyword evidence="3 6" id="KW-1133">Transmembrane helix</keyword>
<sequence length="195" mass="21591">MSTTPTAEQIHYMEDHVNEASVPSIYISSGILAGASTIAIILRFLARRISRSCLGKDDYTIFIGYGAITIASTYYFGIALVKYSILFLYHRLFPGKTFRNALLVTAALITAWFIPTSVIGVLMYLPIESKWNFSVNGTCIDYGKAMVAMDVINVMIDFMVLAIPMPILWKVQMTTRRKTLLSGAFAAGGMYVARS</sequence>
<proteinExistence type="inferred from homology"/>
<feature type="domain" description="Rhodopsin" evidence="7">
    <location>
        <begin position="73"/>
        <end position="193"/>
    </location>
</feature>
<evidence type="ECO:0000256" key="6">
    <source>
        <dbReference type="SAM" id="Phobius"/>
    </source>
</evidence>
<feature type="transmembrane region" description="Helical" evidence="6">
    <location>
        <begin position="101"/>
        <end position="125"/>
    </location>
</feature>
<gene>
    <name evidence="8" type="ORF">SUNI508_08870</name>
</gene>
<evidence type="ECO:0000256" key="3">
    <source>
        <dbReference type="ARBA" id="ARBA00022989"/>
    </source>
</evidence>
<dbReference type="Pfam" id="PF20684">
    <property type="entry name" value="Fung_rhodopsin"/>
    <property type="match status" value="1"/>
</dbReference>
<organism evidence="8 9">
    <name type="scientific">Seiridium unicorne</name>
    <dbReference type="NCBI Taxonomy" id="138068"/>
    <lineage>
        <taxon>Eukaryota</taxon>
        <taxon>Fungi</taxon>
        <taxon>Dikarya</taxon>
        <taxon>Ascomycota</taxon>
        <taxon>Pezizomycotina</taxon>
        <taxon>Sordariomycetes</taxon>
        <taxon>Xylariomycetidae</taxon>
        <taxon>Amphisphaeriales</taxon>
        <taxon>Sporocadaceae</taxon>
        <taxon>Seiridium</taxon>
    </lineage>
</organism>
<keyword evidence="4 6" id="KW-0472">Membrane</keyword>
<evidence type="ECO:0000259" key="7">
    <source>
        <dbReference type="Pfam" id="PF20684"/>
    </source>
</evidence>